<evidence type="ECO:0008006" key="3">
    <source>
        <dbReference type="Google" id="ProtNLM"/>
    </source>
</evidence>
<gene>
    <name evidence="1" type="ORF">H8R23_06915</name>
</gene>
<accession>A0ABR7J7E4</accession>
<evidence type="ECO:0000313" key="2">
    <source>
        <dbReference type="Proteomes" id="UP000629963"/>
    </source>
</evidence>
<reference evidence="1 2" key="1">
    <citation type="submission" date="2020-08" db="EMBL/GenBank/DDBJ databases">
        <title>Description of novel Flavobacterium F-380 isolate.</title>
        <authorList>
            <person name="Saticioglu I.B."/>
            <person name="Duman M."/>
            <person name="Altun S."/>
        </authorList>
    </citation>
    <scope>NUCLEOTIDE SEQUENCE [LARGE SCALE GENOMIC DNA]</scope>
    <source>
        <strain evidence="1 2">F-380</strain>
    </source>
</reference>
<dbReference type="EMBL" id="JACRUJ010000002">
    <property type="protein sequence ID" value="MBC5841132.1"/>
    <property type="molecule type" value="Genomic_DNA"/>
</dbReference>
<proteinExistence type="predicted"/>
<dbReference type="Proteomes" id="UP000629963">
    <property type="component" value="Unassembled WGS sequence"/>
</dbReference>
<name>A0ABR7J7E4_9FLAO</name>
<evidence type="ECO:0000313" key="1">
    <source>
        <dbReference type="EMBL" id="MBC5841132.1"/>
    </source>
</evidence>
<organism evidence="1 2">
    <name type="scientific">Flavobacterium kayseriense</name>
    <dbReference type="NCBI Taxonomy" id="2764714"/>
    <lineage>
        <taxon>Bacteria</taxon>
        <taxon>Pseudomonadati</taxon>
        <taxon>Bacteroidota</taxon>
        <taxon>Flavobacteriia</taxon>
        <taxon>Flavobacteriales</taxon>
        <taxon>Flavobacteriaceae</taxon>
        <taxon>Flavobacterium</taxon>
    </lineage>
</organism>
<sequence length="201" mass="22365">MNYMSTKSLNRILLCGLFIGTIANGYSQEEFSSKSKAIPAKEKPVKPKVVSKPMADPPIVKRYVADPIPENNFKVPKSEPIVASEVYNRDQDLGIYKSGSTTAKVKFKDGAYLDGDKIRISFNDKVLDYEVVLDGSFREFELKLEKGVNRIVFEALNEGFAAPNTAEFQVYDDQGALIANNKWNIGTGFIATIIIEKPESK</sequence>
<dbReference type="RefSeq" id="WP_187009726.1">
    <property type="nucleotide sequence ID" value="NZ_JACRUI010000002.1"/>
</dbReference>
<keyword evidence="2" id="KW-1185">Reference proteome</keyword>
<protein>
    <recommendedName>
        <fullName evidence="3">Secreted protein</fullName>
    </recommendedName>
</protein>
<comment type="caution">
    <text evidence="1">The sequence shown here is derived from an EMBL/GenBank/DDBJ whole genome shotgun (WGS) entry which is preliminary data.</text>
</comment>